<evidence type="ECO:0000259" key="3">
    <source>
        <dbReference type="Pfam" id="PF25564"/>
    </source>
</evidence>
<evidence type="ECO:0000313" key="5">
    <source>
        <dbReference type="Proteomes" id="UP000239709"/>
    </source>
</evidence>
<dbReference type="Gene3D" id="2.60.120.260">
    <property type="entry name" value="Galactose-binding domain-like"/>
    <property type="match status" value="1"/>
</dbReference>
<feature type="chain" id="PRO_5015727153" description="DUF7933 domain-containing protein" evidence="2">
    <location>
        <begin position="24"/>
        <end position="348"/>
    </location>
</feature>
<protein>
    <recommendedName>
        <fullName evidence="3">DUF7933 domain-containing protein</fullName>
    </recommendedName>
</protein>
<dbReference type="Pfam" id="PF25564">
    <property type="entry name" value="DUF7933"/>
    <property type="match status" value="1"/>
</dbReference>
<feature type="signal peptide" evidence="2">
    <location>
        <begin position="1"/>
        <end position="23"/>
    </location>
</feature>
<sequence length="348" mass="34941">MKNILAGWLVPFAVLGAATAVQAQTVTSQISGSFPNFSWPEWDQAQSGQMSINTDPSSPGSIYGCWTGMLLNQYPGYAQSGPWFATWNMTVPSAGLYMLEMEYAMDASSLRPGDVSVNGALQASNALGAATGGWCASNLAWSPLGAVSLNAGSNAIRWQRASGLYTPHFHGIRLSKMEPPVLSKSLNPASAPLGSGTATSRLTLTLANPGNAAGGYVGPLTTTAALVDTLPAGMTVASTPNVASTCVGSVTATSGASTVTLASGATLPAAIGCTIALDVQIDTSVAQVLTNTLPAGALATNGGANVAAGSATFTVVAPVPTVGQLALSLLSLGLGALAVLGLKRARAQ</sequence>
<keyword evidence="1" id="KW-0812">Transmembrane</keyword>
<keyword evidence="1" id="KW-0472">Membrane</keyword>
<dbReference type="KEGG" id="otk:C6570_05815"/>
<reference evidence="4 5" key="1">
    <citation type="submission" date="2018-03" db="EMBL/GenBank/DDBJ databases">
        <title>Genome sequencing of Ottowia sp.</title>
        <authorList>
            <person name="Kim S.-J."/>
            <person name="Heo J."/>
            <person name="Kwon S.-W."/>
        </authorList>
    </citation>
    <scope>NUCLEOTIDE SEQUENCE [LARGE SCALE GENOMIC DNA]</scope>
    <source>
        <strain evidence="4 5">KADR8-3</strain>
    </source>
</reference>
<feature type="domain" description="DUF7933" evidence="3">
    <location>
        <begin position="180"/>
        <end position="315"/>
    </location>
</feature>
<accession>A0A2S0MD51</accession>
<dbReference type="EMBL" id="CP027666">
    <property type="protein sequence ID" value="AVO33819.1"/>
    <property type="molecule type" value="Genomic_DNA"/>
</dbReference>
<proteinExistence type="predicted"/>
<dbReference type="Proteomes" id="UP000239709">
    <property type="component" value="Chromosome"/>
</dbReference>
<evidence type="ECO:0000256" key="1">
    <source>
        <dbReference type="SAM" id="Phobius"/>
    </source>
</evidence>
<feature type="transmembrane region" description="Helical" evidence="1">
    <location>
        <begin position="322"/>
        <end position="342"/>
    </location>
</feature>
<keyword evidence="2" id="KW-0732">Signal</keyword>
<organism evidence="4 5">
    <name type="scientific">Ottowia oryzae</name>
    <dbReference type="NCBI Taxonomy" id="2109914"/>
    <lineage>
        <taxon>Bacteria</taxon>
        <taxon>Pseudomonadati</taxon>
        <taxon>Pseudomonadota</taxon>
        <taxon>Betaproteobacteria</taxon>
        <taxon>Burkholderiales</taxon>
        <taxon>Comamonadaceae</taxon>
        <taxon>Ottowia</taxon>
    </lineage>
</organism>
<keyword evidence="1" id="KW-1133">Transmembrane helix</keyword>
<gene>
    <name evidence="4" type="ORF">C6570_05815</name>
</gene>
<dbReference type="InterPro" id="IPR057693">
    <property type="entry name" value="DUF7933"/>
</dbReference>
<evidence type="ECO:0000313" key="4">
    <source>
        <dbReference type="EMBL" id="AVO33819.1"/>
    </source>
</evidence>
<dbReference type="AlphaFoldDB" id="A0A2S0MD51"/>
<name>A0A2S0MD51_9BURK</name>
<keyword evidence="5" id="KW-1185">Reference proteome</keyword>
<evidence type="ECO:0000256" key="2">
    <source>
        <dbReference type="SAM" id="SignalP"/>
    </source>
</evidence>